<dbReference type="InterPro" id="IPR002168">
    <property type="entry name" value="Lipase_GDXG_HIS_AS"/>
</dbReference>
<dbReference type="PANTHER" id="PTHR48081">
    <property type="entry name" value="AB HYDROLASE SUPERFAMILY PROTEIN C4A8.06C"/>
    <property type="match status" value="1"/>
</dbReference>
<dbReference type="Proteomes" id="UP001589854">
    <property type="component" value="Unassembled WGS sequence"/>
</dbReference>
<reference evidence="4 5" key="1">
    <citation type="submission" date="2024-09" db="EMBL/GenBank/DDBJ databases">
        <authorList>
            <person name="Sun Q."/>
            <person name="Mori K."/>
        </authorList>
    </citation>
    <scope>NUCLEOTIDE SEQUENCE [LARGE SCALE GENOMIC DNA]</scope>
    <source>
        <strain evidence="4 5">CCM 7228</strain>
    </source>
</reference>
<keyword evidence="2 4" id="KW-0378">Hydrolase</keyword>
<dbReference type="InterPro" id="IPR029058">
    <property type="entry name" value="AB_hydrolase_fold"/>
</dbReference>
<keyword evidence="5" id="KW-1185">Reference proteome</keyword>
<protein>
    <submittedName>
        <fullName evidence="4">Alpha/beta hydrolase</fullName>
    </submittedName>
</protein>
<comment type="caution">
    <text evidence="4">The sequence shown here is derived from an EMBL/GenBank/DDBJ whole genome shotgun (WGS) entry which is preliminary data.</text>
</comment>
<dbReference type="PROSITE" id="PS01173">
    <property type="entry name" value="LIPASE_GDXG_HIS"/>
    <property type="match status" value="1"/>
</dbReference>
<dbReference type="Gene3D" id="3.40.50.1820">
    <property type="entry name" value="alpha/beta hydrolase"/>
    <property type="match status" value="1"/>
</dbReference>
<dbReference type="InterPro" id="IPR013094">
    <property type="entry name" value="AB_hydrolase_3"/>
</dbReference>
<comment type="similarity">
    <text evidence="1">Belongs to the 'GDXG' lipolytic enzyme family.</text>
</comment>
<evidence type="ECO:0000259" key="3">
    <source>
        <dbReference type="Pfam" id="PF07859"/>
    </source>
</evidence>
<accession>A0ABV6GIY9</accession>
<dbReference type="Pfam" id="PF07859">
    <property type="entry name" value="Abhydrolase_3"/>
    <property type="match status" value="1"/>
</dbReference>
<dbReference type="InterPro" id="IPR050300">
    <property type="entry name" value="GDXG_lipolytic_enzyme"/>
</dbReference>
<name>A0ABV6GIY9_9BACI</name>
<evidence type="ECO:0000313" key="5">
    <source>
        <dbReference type="Proteomes" id="UP001589854"/>
    </source>
</evidence>
<gene>
    <name evidence="4" type="ORF">ACFFIX_19940</name>
</gene>
<evidence type="ECO:0000256" key="1">
    <source>
        <dbReference type="ARBA" id="ARBA00010515"/>
    </source>
</evidence>
<dbReference type="SUPFAM" id="SSF53474">
    <property type="entry name" value="alpha/beta-Hydrolases"/>
    <property type="match status" value="1"/>
</dbReference>
<proteinExistence type="inferred from homology"/>
<organism evidence="4 5">
    <name type="scientific">Metabacillus herbersteinensis</name>
    <dbReference type="NCBI Taxonomy" id="283816"/>
    <lineage>
        <taxon>Bacteria</taxon>
        <taxon>Bacillati</taxon>
        <taxon>Bacillota</taxon>
        <taxon>Bacilli</taxon>
        <taxon>Bacillales</taxon>
        <taxon>Bacillaceae</taxon>
        <taxon>Metabacillus</taxon>
    </lineage>
</organism>
<evidence type="ECO:0000256" key="2">
    <source>
        <dbReference type="ARBA" id="ARBA00022801"/>
    </source>
</evidence>
<feature type="domain" description="Alpha/beta hydrolase fold-3" evidence="3">
    <location>
        <begin position="78"/>
        <end position="285"/>
    </location>
</feature>
<dbReference type="EMBL" id="JBHLVO010000023">
    <property type="protein sequence ID" value="MFC0273667.1"/>
    <property type="molecule type" value="Genomic_DNA"/>
</dbReference>
<sequence length="318" mass="35565">MSLHPQVKSLLTMFEARNLPPIEEQPLQAARSGFTLMTQKLNTKEDIYKVEDRVIKGFKNDIKLRIYTPSEPKHLPALVYFHGGGWVVGNLDTHDALCRSLANEAGSIVVSVDYSLSPEEKFPVALEDSYVATKWVADHADEVGIDRQFIAVGGDSAGGNLAAVVCYLADIRKGPSISYQFLFYPSTGYAKTDSYEKYGENYNLNKSTMRWFQEQYLNSVDDMMNPLAAPMLIPDHETKKLPPAYILTAEYDPLCDGGENYATKLKNAGVDTTYVCSSGMIHGFLCMTNPLDDAKKAIKDVAQHLREQYIKRVERSQV</sequence>
<evidence type="ECO:0000313" key="4">
    <source>
        <dbReference type="EMBL" id="MFC0273667.1"/>
    </source>
</evidence>
<dbReference type="GO" id="GO:0016787">
    <property type="term" value="F:hydrolase activity"/>
    <property type="evidence" value="ECO:0007669"/>
    <property type="project" value="UniProtKB-KW"/>
</dbReference>
<dbReference type="PANTHER" id="PTHR48081:SF8">
    <property type="entry name" value="ALPHA_BETA HYDROLASE FOLD-3 DOMAIN-CONTAINING PROTEIN-RELATED"/>
    <property type="match status" value="1"/>
</dbReference>
<dbReference type="RefSeq" id="WP_378937202.1">
    <property type="nucleotide sequence ID" value="NZ_JBHLVO010000023.1"/>
</dbReference>